<reference evidence="12" key="1">
    <citation type="submission" date="2011-12" db="EMBL/GenBank/DDBJ databases">
        <title>The Draft Genome of Lepisosteus oculatus.</title>
        <authorList>
            <consortium name="The Broad Institute Genome Assembly &amp; Analysis Group"/>
            <consortium name="Computational R&amp;D Group"/>
            <consortium name="and Sequencing Platform"/>
            <person name="Di Palma F."/>
            <person name="Alfoldi J."/>
            <person name="Johnson J."/>
            <person name="Berlin A."/>
            <person name="Gnerre S."/>
            <person name="Jaffe D."/>
            <person name="MacCallum I."/>
            <person name="Young S."/>
            <person name="Walker B.J."/>
            <person name="Lander E.S."/>
            <person name="Lindblad-Toh K."/>
        </authorList>
    </citation>
    <scope>NUCLEOTIDE SEQUENCE [LARGE SCALE GENOMIC DNA]</scope>
</reference>
<dbReference type="Gene3D" id="2.60.120.920">
    <property type="match status" value="1"/>
</dbReference>
<dbReference type="InParanoid" id="W5M5V9"/>
<evidence type="ECO:0000256" key="8">
    <source>
        <dbReference type="SAM" id="Phobius"/>
    </source>
</evidence>
<keyword evidence="3 8" id="KW-0812">Transmembrane</keyword>
<keyword evidence="5 8" id="KW-1133">Transmembrane helix</keyword>
<evidence type="ECO:0000256" key="2">
    <source>
        <dbReference type="ARBA" id="ARBA00007591"/>
    </source>
</evidence>
<dbReference type="PROSITE" id="PS50835">
    <property type="entry name" value="IG_LIKE"/>
    <property type="match status" value="2"/>
</dbReference>
<dbReference type="InterPro" id="IPR006574">
    <property type="entry name" value="PRY"/>
</dbReference>
<dbReference type="GeneTree" id="ENSGT01120000271914"/>
<dbReference type="GO" id="GO:0009897">
    <property type="term" value="C:external side of plasma membrane"/>
    <property type="evidence" value="ECO:0000318"/>
    <property type="project" value="GO_Central"/>
</dbReference>
<feature type="domain" description="Ig-like" evidence="10">
    <location>
        <begin position="125"/>
        <end position="202"/>
    </location>
</feature>
<dbReference type="InterPro" id="IPR003879">
    <property type="entry name" value="Butyrophylin_SPRY"/>
</dbReference>
<dbReference type="InterPro" id="IPR003877">
    <property type="entry name" value="SPRY_dom"/>
</dbReference>
<dbReference type="FunFam" id="2.60.120.920:FF:000004">
    <property type="entry name" value="Butyrophilin subfamily 1 member A1"/>
    <property type="match status" value="1"/>
</dbReference>
<dbReference type="InterPro" id="IPR013783">
    <property type="entry name" value="Ig-like_fold"/>
</dbReference>
<feature type="transmembrane region" description="Helical" evidence="8">
    <location>
        <begin position="214"/>
        <end position="234"/>
    </location>
</feature>
<dbReference type="InterPro" id="IPR013106">
    <property type="entry name" value="Ig_V-set"/>
</dbReference>
<comment type="similarity">
    <text evidence="2">Belongs to the immunoglobulin superfamily. BTN/MOG family.</text>
</comment>
<dbReference type="Bgee" id="ENSLOCG00000003187">
    <property type="expression patterns" value="Expressed in pharyngeal gill and 11 other cell types or tissues"/>
</dbReference>
<keyword evidence="6 8" id="KW-0472">Membrane</keyword>
<evidence type="ECO:0000256" key="1">
    <source>
        <dbReference type="ARBA" id="ARBA00004479"/>
    </source>
</evidence>
<dbReference type="HOGENOM" id="CLU_013137_22_2_1"/>
<evidence type="ECO:0000256" key="4">
    <source>
        <dbReference type="ARBA" id="ARBA00022729"/>
    </source>
</evidence>
<evidence type="ECO:0000256" key="6">
    <source>
        <dbReference type="ARBA" id="ARBA00023136"/>
    </source>
</evidence>
<dbReference type="GO" id="GO:0050852">
    <property type="term" value="P:T cell receptor signaling pathway"/>
    <property type="evidence" value="ECO:0000318"/>
    <property type="project" value="GO_Central"/>
</dbReference>
<dbReference type="PRINTS" id="PR01407">
    <property type="entry name" value="BUTYPHLNCDUF"/>
</dbReference>
<dbReference type="InterPro" id="IPR013320">
    <property type="entry name" value="ConA-like_dom_sf"/>
</dbReference>
<name>W5M5V9_LEPOC</name>
<dbReference type="SMART" id="SM00449">
    <property type="entry name" value="SPRY"/>
    <property type="match status" value="1"/>
</dbReference>
<reference evidence="11" key="2">
    <citation type="submission" date="2025-08" db="UniProtKB">
        <authorList>
            <consortium name="Ensembl"/>
        </authorList>
    </citation>
    <scope>IDENTIFICATION</scope>
</reference>
<dbReference type="InterPro" id="IPR003599">
    <property type="entry name" value="Ig_sub"/>
</dbReference>
<dbReference type="EMBL" id="AHAT01035980">
    <property type="status" value="NOT_ANNOTATED_CDS"/>
    <property type="molecule type" value="Genomic_DNA"/>
</dbReference>
<feature type="domain" description="Ig-like" evidence="10">
    <location>
        <begin position="1"/>
        <end position="119"/>
    </location>
</feature>
<dbReference type="OMA" id="EACTFPP"/>
<dbReference type="InterPro" id="IPR001870">
    <property type="entry name" value="B30.2/SPRY"/>
</dbReference>
<organism evidence="11 12">
    <name type="scientific">Lepisosteus oculatus</name>
    <name type="common">Spotted gar</name>
    <dbReference type="NCBI Taxonomy" id="7918"/>
    <lineage>
        <taxon>Eukaryota</taxon>
        <taxon>Metazoa</taxon>
        <taxon>Chordata</taxon>
        <taxon>Craniata</taxon>
        <taxon>Vertebrata</taxon>
        <taxon>Euteleostomi</taxon>
        <taxon>Actinopterygii</taxon>
        <taxon>Neopterygii</taxon>
        <taxon>Holostei</taxon>
        <taxon>Semionotiformes</taxon>
        <taxon>Lepisosteidae</taxon>
        <taxon>Lepisosteus</taxon>
    </lineage>
</organism>
<evidence type="ECO:0000313" key="11">
    <source>
        <dbReference type="Ensembl" id="ENSLOCP00000003767.1"/>
    </source>
</evidence>
<feature type="domain" description="B30.2/SPRY" evidence="9">
    <location>
        <begin position="289"/>
        <end position="481"/>
    </location>
</feature>
<evidence type="ECO:0000256" key="7">
    <source>
        <dbReference type="ARBA" id="ARBA00023319"/>
    </source>
</evidence>
<dbReference type="InterPro" id="IPR043136">
    <property type="entry name" value="B30.2/SPRY_sf"/>
</dbReference>
<evidence type="ECO:0000256" key="3">
    <source>
        <dbReference type="ARBA" id="ARBA00022692"/>
    </source>
</evidence>
<dbReference type="InterPro" id="IPR007110">
    <property type="entry name" value="Ig-like_dom"/>
</dbReference>
<proteinExistence type="inferred from homology"/>
<evidence type="ECO:0000259" key="10">
    <source>
        <dbReference type="PROSITE" id="PS50835"/>
    </source>
</evidence>
<dbReference type="InterPro" id="IPR036179">
    <property type="entry name" value="Ig-like_dom_sf"/>
</dbReference>
<dbReference type="InterPro" id="IPR053896">
    <property type="entry name" value="BTN3A2-like_Ig-C"/>
</dbReference>
<dbReference type="GO" id="GO:0001817">
    <property type="term" value="P:regulation of cytokine production"/>
    <property type="evidence" value="ECO:0000318"/>
    <property type="project" value="GO_Central"/>
</dbReference>
<keyword evidence="12" id="KW-1185">Reference proteome</keyword>
<dbReference type="GO" id="GO:0005102">
    <property type="term" value="F:signaling receptor binding"/>
    <property type="evidence" value="ECO:0000318"/>
    <property type="project" value="GO_Central"/>
</dbReference>
<dbReference type="FunFam" id="2.60.40.10:FF:000088">
    <property type="entry name" value="Butyrophilin subfamily 1 member A1"/>
    <property type="match status" value="1"/>
</dbReference>
<keyword evidence="7" id="KW-0393">Immunoglobulin domain</keyword>
<dbReference type="STRING" id="7918.ENSLOCP00000003767"/>
<dbReference type="Pfam" id="PF07686">
    <property type="entry name" value="V-set"/>
    <property type="match status" value="1"/>
</dbReference>
<evidence type="ECO:0000259" key="9">
    <source>
        <dbReference type="PROSITE" id="PS50188"/>
    </source>
</evidence>
<dbReference type="SUPFAM" id="SSF49899">
    <property type="entry name" value="Concanavalin A-like lectins/glucanases"/>
    <property type="match status" value="1"/>
</dbReference>
<accession>W5M5V9</accession>
<dbReference type="PANTHER" id="PTHR24100">
    <property type="entry name" value="BUTYROPHILIN"/>
    <property type="match status" value="1"/>
</dbReference>
<evidence type="ECO:0000256" key="5">
    <source>
        <dbReference type="ARBA" id="ARBA00022989"/>
    </source>
</evidence>
<reference evidence="11" key="3">
    <citation type="submission" date="2025-09" db="UniProtKB">
        <authorList>
            <consortium name="Ensembl"/>
        </authorList>
    </citation>
    <scope>IDENTIFICATION</scope>
</reference>
<dbReference type="SMART" id="SM00589">
    <property type="entry name" value="PRY"/>
    <property type="match status" value="1"/>
</dbReference>
<dbReference type="PROSITE" id="PS50188">
    <property type="entry name" value="B302_SPRY"/>
    <property type="match status" value="1"/>
</dbReference>
<dbReference type="Proteomes" id="UP000018468">
    <property type="component" value="Linkage group LG5"/>
</dbReference>
<dbReference type="PANTHER" id="PTHR24100:SF130">
    <property type="entry name" value="BUTYROPHILIN-LIKE PROTEIN 9"/>
    <property type="match status" value="1"/>
</dbReference>
<dbReference type="InterPro" id="IPR050504">
    <property type="entry name" value="IgSF_BTN/MOG"/>
</dbReference>
<evidence type="ECO:0000313" key="12">
    <source>
        <dbReference type="Proteomes" id="UP000018468"/>
    </source>
</evidence>
<sequence>FQVHGPAAPVVVSPGEDAVLPCYLSPSISAVDLEIRWFRGDYNSPVRLYQNLNYNTKIQNPAYRDRAELFLQELPRGNVSLKLTDVRLSDHGQYKCLVESVDHYEDTLISLAVRDVSVSLHSPGGGQTQLLCRSEGWFPAPAVIWTDRDGHDVTSLSSSTVGKDSQGLLSVNSYIPVQQESNIFSCLVRSTQSKADGESQLHIPRDFFPEPSGWMVALCVTAAVTVAASALLVIQWRRMKSRKMQTGSGKGLTSSRSLTWSSIRGRRSILSSKQISDLFWRYLHTSSRGQPGGPYHIPLFERLYRPVDVSLDPRTAGPHLALSEDGKEVRYCTGTQTLPDTPERFSDDVCVLGREGFTSGKHYWEAEVRQKTDWAVGVARDSVKRKGEVFLYPDNGYWTLCLSSRKGFEACTFPPTPLSQSLKPRRVGVYVDYEEGQISFYNVKARCHIYTFRHTFNEKLYPFFDPCLDSSDAEPLILCPV</sequence>
<dbReference type="eggNOG" id="ENOG502QSRZ">
    <property type="taxonomic scope" value="Eukaryota"/>
</dbReference>
<dbReference type="EMBL" id="AHAT01035981">
    <property type="status" value="NOT_ANNOTATED_CDS"/>
    <property type="molecule type" value="Genomic_DNA"/>
</dbReference>
<dbReference type="CDD" id="cd13733">
    <property type="entry name" value="SPRY_PRY_C-I_1"/>
    <property type="match status" value="1"/>
</dbReference>
<dbReference type="FunFam" id="2.60.40.10:FF:002490">
    <property type="entry name" value="Uncharacterized protein"/>
    <property type="match status" value="1"/>
</dbReference>
<dbReference type="Ensembl" id="ENSLOCT00000003774.1">
    <property type="protein sequence ID" value="ENSLOCP00000003767.1"/>
    <property type="gene ID" value="ENSLOCG00000003187.1"/>
</dbReference>
<dbReference type="SUPFAM" id="SSF48726">
    <property type="entry name" value="Immunoglobulin"/>
    <property type="match status" value="2"/>
</dbReference>
<dbReference type="SMART" id="SM00409">
    <property type="entry name" value="IG"/>
    <property type="match status" value="1"/>
</dbReference>
<keyword evidence="4" id="KW-0732">Signal</keyword>
<dbReference type="EMBL" id="AHAT01035982">
    <property type="status" value="NOT_ANNOTATED_CDS"/>
    <property type="molecule type" value="Genomic_DNA"/>
</dbReference>
<dbReference type="Gene3D" id="2.60.40.10">
    <property type="entry name" value="Immunoglobulins"/>
    <property type="match status" value="2"/>
</dbReference>
<dbReference type="Pfam" id="PF22705">
    <property type="entry name" value="C2-set_3"/>
    <property type="match status" value="1"/>
</dbReference>
<dbReference type="AlphaFoldDB" id="W5M5V9"/>
<comment type="subcellular location">
    <subcellularLocation>
        <location evidence="1">Membrane</location>
        <topology evidence="1">Single-pass type I membrane protein</topology>
    </subcellularLocation>
</comment>
<dbReference type="Pfam" id="PF13765">
    <property type="entry name" value="PRY"/>
    <property type="match status" value="1"/>
</dbReference>
<dbReference type="Pfam" id="PF00622">
    <property type="entry name" value="SPRY"/>
    <property type="match status" value="1"/>
</dbReference>
<protein>
    <submittedName>
        <fullName evidence="11">Uncharacterized protein</fullName>
    </submittedName>
</protein>